<keyword evidence="1" id="KW-0862">Zinc</keyword>
<proteinExistence type="predicted"/>
<evidence type="ECO:0000256" key="1">
    <source>
        <dbReference type="PROSITE-ProRule" id="PRU00723"/>
    </source>
</evidence>
<name>A0A8J5Y065_DIALT</name>
<feature type="zinc finger region" description="C3H1-type" evidence="1">
    <location>
        <begin position="61"/>
        <end position="88"/>
    </location>
</feature>
<dbReference type="Pfam" id="PF14608">
    <property type="entry name" value="zf-CCCH_2"/>
    <property type="match status" value="3"/>
</dbReference>
<reference evidence="3" key="1">
    <citation type="submission" date="2021-05" db="EMBL/GenBank/DDBJ databases">
        <title>The genome of the haptophyte Pavlova lutheri (Diacronema luteri, Pavlovales) - a model for lipid biosynthesis in eukaryotic algae.</title>
        <authorList>
            <person name="Hulatt C.J."/>
            <person name="Posewitz M.C."/>
        </authorList>
    </citation>
    <scope>NUCLEOTIDE SEQUENCE</scope>
    <source>
        <strain evidence="3">NIVA-4/92</strain>
    </source>
</reference>
<organism evidence="3 4">
    <name type="scientific">Diacronema lutheri</name>
    <name type="common">Unicellular marine alga</name>
    <name type="synonym">Monochrysis lutheri</name>
    <dbReference type="NCBI Taxonomy" id="2081491"/>
    <lineage>
        <taxon>Eukaryota</taxon>
        <taxon>Haptista</taxon>
        <taxon>Haptophyta</taxon>
        <taxon>Pavlovophyceae</taxon>
        <taxon>Pavlovales</taxon>
        <taxon>Pavlovaceae</taxon>
        <taxon>Diacronema</taxon>
    </lineage>
</organism>
<keyword evidence="4" id="KW-1185">Reference proteome</keyword>
<feature type="domain" description="C3H1-type" evidence="2">
    <location>
        <begin position="61"/>
        <end position="88"/>
    </location>
</feature>
<dbReference type="Proteomes" id="UP000751190">
    <property type="component" value="Unassembled WGS sequence"/>
</dbReference>
<evidence type="ECO:0000313" key="3">
    <source>
        <dbReference type="EMBL" id="KAG8468775.1"/>
    </source>
</evidence>
<gene>
    <name evidence="3" type="ORF">KFE25_007293</name>
</gene>
<dbReference type="PROSITE" id="PS50103">
    <property type="entry name" value="ZF_C3H1"/>
    <property type="match status" value="1"/>
</dbReference>
<dbReference type="EMBL" id="JAGTXO010000003">
    <property type="protein sequence ID" value="KAG8468775.1"/>
    <property type="molecule type" value="Genomic_DNA"/>
</dbReference>
<keyword evidence="1" id="KW-0863">Zinc-finger</keyword>
<evidence type="ECO:0000313" key="4">
    <source>
        <dbReference type="Proteomes" id="UP000751190"/>
    </source>
</evidence>
<dbReference type="AlphaFoldDB" id="A0A8J5Y065"/>
<accession>A0A8J5Y065</accession>
<dbReference type="Gene3D" id="4.10.1000.10">
    <property type="entry name" value="Zinc finger, CCCH-type"/>
    <property type="match status" value="1"/>
</dbReference>
<dbReference type="InterPro" id="IPR000571">
    <property type="entry name" value="Znf_CCCH"/>
</dbReference>
<evidence type="ECO:0000259" key="2">
    <source>
        <dbReference type="PROSITE" id="PS50103"/>
    </source>
</evidence>
<protein>
    <recommendedName>
        <fullName evidence="2">C3H1-type domain-containing protein</fullName>
    </recommendedName>
</protein>
<dbReference type="OrthoDB" id="3247158at2759"/>
<sequence length="329" mass="33828">MGRGKSKAAAARESMPLCAYGAACARKDCIYRHPKPPAAVAANGAASGAAAAAGAAEGVAEGERPVCMAHVAGACAFGRRCRNWHPPDGDVAALRATYAKRACMYADGCTNALCLFRHPADVAEAALERLALRGQGEGAAGDVGDGGGATTLSRVGVPGPPLDNLLPERARPAAPVARAPAPAPLPLRAAGPRAPTDVLVPAELWVAAELRDATGAFAEPDPLARFALVNRAHGARPVLDLHFQSAAAFARVLDTHLEAVLRAHGEAWVLTGSGHHVPSATHQARGGVLFAAVGADLAERAERSGGTWLYAPARDKNGHYGAYRVWARA</sequence>
<comment type="caution">
    <text evidence="3">The sequence shown here is derived from an EMBL/GenBank/DDBJ whole genome shotgun (WGS) entry which is preliminary data.</text>
</comment>
<keyword evidence="1" id="KW-0479">Metal-binding</keyword>
<dbReference type="GO" id="GO:0008270">
    <property type="term" value="F:zinc ion binding"/>
    <property type="evidence" value="ECO:0007669"/>
    <property type="project" value="UniProtKB-KW"/>
</dbReference>